<reference evidence="2 3" key="1">
    <citation type="submission" date="2018-05" db="EMBL/GenBank/DDBJ databases">
        <title>Evolution of GPA BGCs.</title>
        <authorList>
            <person name="Waglechner N."/>
            <person name="Wright G.D."/>
        </authorList>
    </citation>
    <scope>NUCLEOTIDE SEQUENCE [LARGE SCALE GENOMIC DNA]</scope>
    <source>
        <strain evidence="2 3">A82846</strain>
    </source>
</reference>
<protein>
    <submittedName>
        <fullName evidence="2">Uncharacterized protein</fullName>
    </submittedName>
</protein>
<dbReference type="AlphaFoldDB" id="A0A428Z3A3"/>
<keyword evidence="1" id="KW-0812">Transmembrane</keyword>
<proteinExistence type="predicted"/>
<organism evidence="2 3">
    <name type="scientific">Kibdelosporangium aridum</name>
    <dbReference type="NCBI Taxonomy" id="2030"/>
    <lineage>
        <taxon>Bacteria</taxon>
        <taxon>Bacillati</taxon>
        <taxon>Actinomycetota</taxon>
        <taxon>Actinomycetes</taxon>
        <taxon>Pseudonocardiales</taxon>
        <taxon>Pseudonocardiaceae</taxon>
        <taxon>Kibdelosporangium</taxon>
    </lineage>
</organism>
<gene>
    <name evidence="2" type="ORF">DMH04_30240</name>
</gene>
<evidence type="ECO:0000256" key="1">
    <source>
        <dbReference type="SAM" id="Phobius"/>
    </source>
</evidence>
<dbReference type="RefSeq" id="WP_037252603.1">
    <property type="nucleotide sequence ID" value="NZ_QHKI01000029.1"/>
</dbReference>
<name>A0A428Z3A3_KIBAR</name>
<dbReference type="Proteomes" id="UP000287547">
    <property type="component" value="Unassembled WGS sequence"/>
</dbReference>
<feature type="transmembrane region" description="Helical" evidence="1">
    <location>
        <begin position="29"/>
        <end position="55"/>
    </location>
</feature>
<keyword evidence="1" id="KW-1133">Transmembrane helix</keyword>
<comment type="caution">
    <text evidence="2">The sequence shown here is derived from an EMBL/GenBank/DDBJ whole genome shotgun (WGS) entry which is preliminary data.</text>
</comment>
<accession>A0A428Z3A3</accession>
<dbReference type="EMBL" id="QHKI01000029">
    <property type="protein sequence ID" value="RSM80413.1"/>
    <property type="molecule type" value="Genomic_DNA"/>
</dbReference>
<evidence type="ECO:0000313" key="2">
    <source>
        <dbReference type="EMBL" id="RSM80413.1"/>
    </source>
</evidence>
<evidence type="ECO:0000313" key="3">
    <source>
        <dbReference type="Proteomes" id="UP000287547"/>
    </source>
</evidence>
<sequence length="61" mass="6527">MRPIVLFSLTWRGIKRLAALVVQVALFLVIAYFVVGLVTAVIAGLAMLLVARAFLGAARAD</sequence>
<keyword evidence="1" id="KW-0472">Membrane</keyword>